<dbReference type="SUPFAM" id="SSF52172">
    <property type="entry name" value="CheY-like"/>
    <property type="match status" value="1"/>
</dbReference>
<evidence type="ECO:0000256" key="5">
    <source>
        <dbReference type="ARBA" id="ARBA00022741"/>
    </source>
</evidence>
<dbReference type="SMART" id="SM00388">
    <property type="entry name" value="HisKA"/>
    <property type="match status" value="1"/>
</dbReference>
<comment type="catalytic activity">
    <reaction evidence="1">
        <text>ATP + protein L-histidine = ADP + protein N-phospho-L-histidine.</text>
        <dbReference type="EC" id="2.7.13.3"/>
    </reaction>
</comment>
<evidence type="ECO:0000256" key="3">
    <source>
        <dbReference type="ARBA" id="ARBA00022553"/>
    </source>
</evidence>
<evidence type="ECO:0000313" key="15">
    <source>
        <dbReference type="EMBL" id="CED57005.1"/>
    </source>
</evidence>
<dbReference type="PROSITE" id="PS50109">
    <property type="entry name" value="HIS_KIN"/>
    <property type="match status" value="1"/>
</dbReference>
<evidence type="ECO:0000259" key="13">
    <source>
        <dbReference type="PROSITE" id="PS50109"/>
    </source>
</evidence>
<dbReference type="SMART" id="SM00448">
    <property type="entry name" value="REC"/>
    <property type="match status" value="1"/>
</dbReference>
<proteinExistence type="predicted"/>
<evidence type="ECO:0000256" key="8">
    <source>
        <dbReference type="ARBA" id="ARBA00023012"/>
    </source>
</evidence>
<keyword evidence="5" id="KW-0547">Nucleotide-binding</keyword>
<evidence type="ECO:0000256" key="1">
    <source>
        <dbReference type="ARBA" id="ARBA00000085"/>
    </source>
</evidence>
<dbReference type="InterPro" id="IPR004358">
    <property type="entry name" value="Sig_transdc_His_kin-like_C"/>
</dbReference>
<evidence type="ECO:0000256" key="7">
    <source>
        <dbReference type="ARBA" id="ARBA00022840"/>
    </source>
</evidence>
<dbReference type="Gene3D" id="3.30.565.10">
    <property type="entry name" value="Histidine kinase-like ATPase, C-terminal domain"/>
    <property type="match status" value="1"/>
</dbReference>
<dbReference type="InterPro" id="IPR003661">
    <property type="entry name" value="HisK_dim/P_dom"/>
</dbReference>
<dbReference type="CDD" id="cd17546">
    <property type="entry name" value="REC_hyHK_CKI1_RcsC-like"/>
    <property type="match status" value="1"/>
</dbReference>
<sequence>MSNHMSLKKKSILALGGYVCFLITLIASITYFVAEPPIRENLENNLTLRTQLLSQEVVEPLNRSLGTLNSLVGIANSSYSSDVLRDMIFSVFEASEGIIISGGIWPEPNTLLPEKKLASLFFFRNSDGKIQQVHEYNHSNDFPYQEESWYTSVSHQNKKLLSWSEVYIDPFTQQTMITASIPYFHAEQFVGVATIDISLEGLTNLIESHAEKHKLGISIHNGTNTLAEYKFVVLEGMYVVESNIEGFNWKVKVINSHRTVADEIYSQILSVEMSIVPLLLLCVIMGYYIINRSLISPIVRISKGIHDTYSGGLIDINYRYNDEIGDLISSFNRKTEYLEIEKVRAQSATKAKSSFLANMSHEIRTPLNGIIGMSDILADTNLTPVQSEYLQTIDVSSQALLLLINDILDLSKIESGNLVLVPQRSNIAEVAYDTVTVVLSKATKKELELNIDLDINLPKYVMLDEHRLRQVIMNLMSNAVKFTHEGSVVLSIKYQPKAAQSGVLYFSVKDSGIGISDSQHQQIFEPFTQEDGSITRQFGGTGLGLTICRQLVELLGGEIQLDSVKGKGCDFYFSLHVEVEKEDNLPKNAKFQNLSTAILGSSQEDCMLLGKECRRWGVSFDYIELNSATYESLSNNYDIIFYCQSILLPCNEDAALLNKLSATTAVVVCQHQKDQTIHLNHEPDGVLILPILGKRFENTVKQAAESTDRKRINLIGSEKYNFKPLVIVPPSENEEKKKHILVVEDNAINQKVVMLILKKSGYDVSLATDGKEALDMFEDHLNQFDLVLMDCMMPVMDGFVATEKIRQYEVSQGASPIPIIALTASVFTEDIDKCYQVGMDDYLAKPINKSLILDKIMDYLKVE</sequence>
<evidence type="ECO:0000256" key="12">
    <source>
        <dbReference type="SAM" id="Phobius"/>
    </source>
</evidence>
<evidence type="ECO:0000256" key="6">
    <source>
        <dbReference type="ARBA" id="ARBA00022777"/>
    </source>
</evidence>
<dbReference type="STRING" id="80852.AWOD_II_0357"/>
<dbReference type="Pfam" id="PF02518">
    <property type="entry name" value="HATPase_c"/>
    <property type="match status" value="1"/>
</dbReference>
<dbReference type="PATRIC" id="fig|80852.17.peg.3115"/>
<keyword evidence="16" id="KW-1185">Reference proteome</keyword>
<keyword evidence="12" id="KW-0472">Membrane</keyword>
<evidence type="ECO:0000256" key="11">
    <source>
        <dbReference type="PROSITE-ProRule" id="PRU00169"/>
    </source>
</evidence>
<evidence type="ECO:0000259" key="14">
    <source>
        <dbReference type="PROSITE" id="PS50110"/>
    </source>
</evidence>
<dbReference type="Pfam" id="PF22673">
    <property type="entry name" value="MCP-like_PDC_1"/>
    <property type="match status" value="1"/>
</dbReference>
<name>A0A090I5X5_9GAMM</name>
<evidence type="ECO:0000256" key="10">
    <source>
        <dbReference type="ARBA" id="ARBA00068150"/>
    </source>
</evidence>
<reference evidence="16" key="1">
    <citation type="submission" date="2014-09" db="EMBL/GenBank/DDBJ databases">
        <authorList>
            <person name="Hjerde E."/>
        </authorList>
    </citation>
    <scope>NUCLEOTIDE SEQUENCE [LARGE SCALE GENOMIC DNA]</scope>
    <source>
        <strain evidence="16">06/09/139</strain>
    </source>
</reference>
<dbReference type="EC" id="2.7.13.3" evidence="2"/>
<comment type="subunit">
    <text evidence="9">At low DSF concentrations, interacts with RpfF.</text>
</comment>
<dbReference type="Gene3D" id="3.40.50.2300">
    <property type="match status" value="1"/>
</dbReference>
<evidence type="ECO:0000256" key="9">
    <source>
        <dbReference type="ARBA" id="ARBA00064003"/>
    </source>
</evidence>
<keyword evidence="12" id="KW-1133">Transmembrane helix</keyword>
<dbReference type="Gene3D" id="1.10.287.130">
    <property type="match status" value="1"/>
</dbReference>
<dbReference type="InterPro" id="IPR036097">
    <property type="entry name" value="HisK_dim/P_sf"/>
</dbReference>
<evidence type="ECO:0000313" key="16">
    <source>
        <dbReference type="Proteomes" id="UP000032427"/>
    </source>
</evidence>
<dbReference type="SUPFAM" id="SSF47384">
    <property type="entry name" value="Homodimeric domain of signal transducing histidine kinase"/>
    <property type="match status" value="1"/>
</dbReference>
<dbReference type="FunFam" id="3.30.565.10:FF:000010">
    <property type="entry name" value="Sensor histidine kinase RcsC"/>
    <property type="match status" value="1"/>
</dbReference>
<dbReference type="InterPro" id="IPR005467">
    <property type="entry name" value="His_kinase_dom"/>
</dbReference>
<dbReference type="KEGG" id="awd:AWOD_II_0357"/>
<evidence type="ECO:0000256" key="2">
    <source>
        <dbReference type="ARBA" id="ARBA00012438"/>
    </source>
</evidence>
<dbReference type="OrthoDB" id="9810730at2"/>
<evidence type="ECO:0000256" key="4">
    <source>
        <dbReference type="ARBA" id="ARBA00022679"/>
    </source>
</evidence>
<dbReference type="InterPro" id="IPR003594">
    <property type="entry name" value="HATPase_dom"/>
</dbReference>
<dbReference type="AlphaFoldDB" id="A0A090I5X5"/>
<dbReference type="PROSITE" id="PS50110">
    <property type="entry name" value="RESPONSE_REGULATORY"/>
    <property type="match status" value="1"/>
</dbReference>
<dbReference type="GO" id="GO:0000155">
    <property type="term" value="F:phosphorelay sensor kinase activity"/>
    <property type="evidence" value="ECO:0007669"/>
    <property type="project" value="InterPro"/>
</dbReference>
<keyword evidence="12" id="KW-0812">Transmembrane</keyword>
<dbReference type="FunFam" id="1.10.287.130:FF:000002">
    <property type="entry name" value="Two-component osmosensing histidine kinase"/>
    <property type="match status" value="1"/>
</dbReference>
<dbReference type="HOGENOM" id="CLU_393258_0_0_6"/>
<keyword evidence="6" id="KW-0418">Kinase</keyword>
<dbReference type="Pfam" id="PF00512">
    <property type="entry name" value="HisKA"/>
    <property type="match status" value="1"/>
</dbReference>
<feature type="domain" description="Histidine kinase" evidence="13">
    <location>
        <begin position="358"/>
        <end position="579"/>
    </location>
</feature>
<dbReference type="GO" id="GO:0005524">
    <property type="term" value="F:ATP binding"/>
    <property type="evidence" value="ECO:0007669"/>
    <property type="project" value="UniProtKB-KW"/>
</dbReference>
<dbReference type="Gene3D" id="3.30.450.20">
    <property type="entry name" value="PAS domain"/>
    <property type="match status" value="1"/>
</dbReference>
<dbReference type="InterPro" id="IPR011006">
    <property type="entry name" value="CheY-like_superfamily"/>
</dbReference>
<protein>
    <recommendedName>
        <fullName evidence="10">Sensory/regulatory protein RpfC</fullName>
        <ecNumber evidence="2">2.7.13.3</ecNumber>
    </recommendedName>
</protein>
<accession>A0A090I5X5</accession>
<dbReference type="Pfam" id="PF00072">
    <property type="entry name" value="Response_reg"/>
    <property type="match status" value="1"/>
</dbReference>
<dbReference type="EMBL" id="LN554847">
    <property type="protein sequence ID" value="CED57005.1"/>
    <property type="molecule type" value="Genomic_DNA"/>
</dbReference>
<dbReference type="PRINTS" id="PR00344">
    <property type="entry name" value="BCTRLSENSOR"/>
</dbReference>
<dbReference type="PANTHER" id="PTHR45339:SF1">
    <property type="entry name" value="HYBRID SIGNAL TRANSDUCTION HISTIDINE KINASE J"/>
    <property type="match status" value="1"/>
</dbReference>
<dbReference type="InterPro" id="IPR036890">
    <property type="entry name" value="HATPase_C_sf"/>
</dbReference>
<dbReference type="SUPFAM" id="SSF55874">
    <property type="entry name" value="ATPase domain of HSP90 chaperone/DNA topoisomerase II/histidine kinase"/>
    <property type="match status" value="1"/>
</dbReference>
<dbReference type="PANTHER" id="PTHR45339">
    <property type="entry name" value="HYBRID SIGNAL TRANSDUCTION HISTIDINE KINASE J"/>
    <property type="match status" value="1"/>
</dbReference>
<gene>
    <name evidence="15" type="ORF">AWOD_II_0357</name>
</gene>
<dbReference type="Proteomes" id="UP000032427">
    <property type="component" value="Chromosome 2"/>
</dbReference>
<feature type="transmembrane region" description="Helical" evidence="12">
    <location>
        <begin position="12"/>
        <end position="34"/>
    </location>
</feature>
<keyword evidence="3 11" id="KW-0597">Phosphoprotein</keyword>
<dbReference type="CDD" id="cd12913">
    <property type="entry name" value="PDC1_MCP_like"/>
    <property type="match status" value="1"/>
</dbReference>
<organism evidence="15 16">
    <name type="scientific">Aliivibrio wodanis</name>
    <dbReference type="NCBI Taxonomy" id="80852"/>
    <lineage>
        <taxon>Bacteria</taxon>
        <taxon>Pseudomonadati</taxon>
        <taxon>Pseudomonadota</taxon>
        <taxon>Gammaproteobacteria</taxon>
        <taxon>Vibrionales</taxon>
        <taxon>Vibrionaceae</taxon>
        <taxon>Aliivibrio</taxon>
    </lineage>
</organism>
<feature type="domain" description="Response regulatory" evidence="14">
    <location>
        <begin position="739"/>
        <end position="860"/>
    </location>
</feature>
<dbReference type="SMART" id="SM00387">
    <property type="entry name" value="HATPase_c"/>
    <property type="match status" value="1"/>
</dbReference>
<dbReference type="InterPro" id="IPR001789">
    <property type="entry name" value="Sig_transdc_resp-reg_receiver"/>
</dbReference>
<dbReference type="CDD" id="cd00082">
    <property type="entry name" value="HisKA"/>
    <property type="match status" value="1"/>
</dbReference>
<keyword evidence="7" id="KW-0067">ATP-binding</keyword>
<feature type="modified residue" description="4-aspartylphosphate" evidence="11">
    <location>
        <position position="790"/>
    </location>
</feature>
<keyword evidence="4 15" id="KW-0808">Transferase</keyword>
<keyword evidence="8" id="KW-0902">Two-component regulatory system</keyword>
<dbReference type="Gene3D" id="6.10.340.10">
    <property type="match status" value="1"/>
</dbReference>
<dbReference type="CDD" id="cd16922">
    <property type="entry name" value="HATPase_EvgS-ArcB-TorS-like"/>
    <property type="match status" value="1"/>
</dbReference>